<comment type="caution">
    <text evidence="2">The sequence shown here is derived from an EMBL/GenBank/DDBJ whole genome shotgun (WGS) entry which is preliminary data.</text>
</comment>
<keyword evidence="3" id="KW-1185">Reference proteome</keyword>
<dbReference type="EMBL" id="JARJCN010000058">
    <property type="protein sequence ID" value="KAJ7079799.1"/>
    <property type="molecule type" value="Genomic_DNA"/>
</dbReference>
<dbReference type="PANTHER" id="PTHR47332:SF4">
    <property type="entry name" value="SET DOMAIN-CONTAINING PROTEIN 5"/>
    <property type="match status" value="1"/>
</dbReference>
<dbReference type="Proteomes" id="UP001222325">
    <property type="component" value="Unassembled WGS sequence"/>
</dbReference>
<dbReference type="Gene3D" id="2.170.270.10">
    <property type="entry name" value="SET domain"/>
    <property type="match status" value="1"/>
</dbReference>
<dbReference type="CDD" id="cd20071">
    <property type="entry name" value="SET_SMYD"/>
    <property type="match status" value="1"/>
</dbReference>
<feature type="domain" description="SET" evidence="1">
    <location>
        <begin position="127"/>
        <end position="303"/>
    </location>
</feature>
<dbReference type="InterPro" id="IPR046341">
    <property type="entry name" value="SET_dom_sf"/>
</dbReference>
<dbReference type="PROSITE" id="PS50280">
    <property type="entry name" value="SET"/>
    <property type="match status" value="1"/>
</dbReference>
<dbReference type="PANTHER" id="PTHR47332">
    <property type="entry name" value="SET DOMAIN-CONTAINING PROTEIN 5"/>
    <property type="match status" value="1"/>
</dbReference>
<organism evidence="2 3">
    <name type="scientific">Mycena belliarum</name>
    <dbReference type="NCBI Taxonomy" id="1033014"/>
    <lineage>
        <taxon>Eukaryota</taxon>
        <taxon>Fungi</taxon>
        <taxon>Dikarya</taxon>
        <taxon>Basidiomycota</taxon>
        <taxon>Agaricomycotina</taxon>
        <taxon>Agaricomycetes</taxon>
        <taxon>Agaricomycetidae</taxon>
        <taxon>Agaricales</taxon>
        <taxon>Marasmiineae</taxon>
        <taxon>Mycenaceae</taxon>
        <taxon>Mycena</taxon>
    </lineage>
</organism>
<protein>
    <recommendedName>
        <fullName evidence="1">SET domain-containing protein</fullName>
    </recommendedName>
</protein>
<accession>A0AAD6TXK1</accession>
<dbReference type="AlphaFoldDB" id="A0AAD6TXK1"/>
<dbReference type="InterPro" id="IPR001214">
    <property type="entry name" value="SET_dom"/>
</dbReference>
<name>A0AAD6TXK1_9AGAR</name>
<dbReference type="SMART" id="SM00317">
    <property type="entry name" value="SET"/>
    <property type="match status" value="1"/>
</dbReference>
<dbReference type="InterPro" id="IPR053185">
    <property type="entry name" value="SET_domain_protein"/>
</dbReference>
<gene>
    <name evidence="2" type="ORF">B0H15DRAFT_858090</name>
</gene>
<reference evidence="2" key="1">
    <citation type="submission" date="2023-03" db="EMBL/GenBank/DDBJ databases">
        <title>Massive genome expansion in bonnet fungi (Mycena s.s.) driven by repeated elements and novel gene families across ecological guilds.</title>
        <authorList>
            <consortium name="Lawrence Berkeley National Laboratory"/>
            <person name="Harder C.B."/>
            <person name="Miyauchi S."/>
            <person name="Viragh M."/>
            <person name="Kuo A."/>
            <person name="Thoen E."/>
            <person name="Andreopoulos B."/>
            <person name="Lu D."/>
            <person name="Skrede I."/>
            <person name="Drula E."/>
            <person name="Henrissat B."/>
            <person name="Morin E."/>
            <person name="Kohler A."/>
            <person name="Barry K."/>
            <person name="LaButti K."/>
            <person name="Morin E."/>
            <person name="Salamov A."/>
            <person name="Lipzen A."/>
            <person name="Mereny Z."/>
            <person name="Hegedus B."/>
            <person name="Baldrian P."/>
            <person name="Stursova M."/>
            <person name="Weitz H."/>
            <person name="Taylor A."/>
            <person name="Grigoriev I.V."/>
            <person name="Nagy L.G."/>
            <person name="Martin F."/>
            <person name="Kauserud H."/>
        </authorList>
    </citation>
    <scope>NUCLEOTIDE SEQUENCE</scope>
    <source>
        <strain evidence="2">CBHHK173m</strain>
    </source>
</reference>
<evidence type="ECO:0000313" key="3">
    <source>
        <dbReference type="Proteomes" id="UP001222325"/>
    </source>
</evidence>
<dbReference type="Pfam" id="PF00856">
    <property type="entry name" value="SET"/>
    <property type="match status" value="1"/>
</dbReference>
<evidence type="ECO:0000259" key="1">
    <source>
        <dbReference type="PROSITE" id="PS50280"/>
    </source>
</evidence>
<dbReference type="SUPFAM" id="SSF82199">
    <property type="entry name" value="SET domain"/>
    <property type="match status" value="1"/>
</dbReference>
<evidence type="ECO:0000313" key="2">
    <source>
        <dbReference type="EMBL" id="KAJ7079799.1"/>
    </source>
</evidence>
<sequence length="426" mass="47497">MKRGFLTTSKAQAKLSKDTNLRVSTAAKPETIAVKKFLGVVENATVRPGGYETDSKERVMKERDALAPMGDLDEDAFLYTSQPSIGLKDTLQTYPDGWAECVLYPDAKALILATPGFPAALVRPSSRSYRVTSTPDKGLGLFSTRKISAGDLILSERPLTISPAWTITRMRFLRELTEQEKYLAVVYEWEKTLQPMFDRLCPENKSAFMALANSHQHDGSGPIVGRIRTNSFGLSCFQSGRFTAEEQRTMRKGVYSAVYNEISRLNHSCSPNVYGHFDIATFSYQIFAVRDISKDEELTVSYTGLYSDSKARQAELKSYGFQCTCPACRAPTESDMRRTISSSLATNNLGDGLFKLSLLEEEGLQSIREYSETLEFVMERYIGVGDAANAIIYAKKLVKCRHSANDAKRYTTAIGVQSHSLWPKKS</sequence>
<proteinExistence type="predicted"/>